<dbReference type="Gene3D" id="2.170.130.10">
    <property type="entry name" value="TonB-dependent receptor, plug domain"/>
    <property type="match status" value="1"/>
</dbReference>
<keyword evidence="2" id="KW-0472">Membrane</keyword>
<dbReference type="GO" id="GO:0009279">
    <property type="term" value="C:cell outer membrane"/>
    <property type="evidence" value="ECO:0007669"/>
    <property type="project" value="UniProtKB-SubCell"/>
</dbReference>
<feature type="chain" id="PRO_5041978602" evidence="3">
    <location>
        <begin position="24"/>
        <end position="1118"/>
    </location>
</feature>
<reference evidence="5 6" key="1">
    <citation type="submission" date="2016-10" db="EMBL/GenBank/DDBJ databases">
        <title>Flavobacterium gilvum sp. nov., isolated from stream water.</title>
        <authorList>
            <person name="Shin S.-K."/>
            <person name="Cho Y.-J."/>
            <person name="Yi H."/>
        </authorList>
    </citation>
    <scope>NUCLEOTIDE SEQUENCE [LARGE SCALE GENOMIC DNA]</scope>
    <source>
        <strain evidence="5 6">EM1308</strain>
    </source>
</reference>
<dbReference type="InterPro" id="IPR023997">
    <property type="entry name" value="TonB-dep_OMP_SusC/RagA_CS"/>
</dbReference>
<dbReference type="GO" id="GO:0015344">
    <property type="term" value="F:siderophore uptake transmembrane transporter activity"/>
    <property type="evidence" value="ECO:0007669"/>
    <property type="project" value="TreeGrafter"/>
</dbReference>
<dbReference type="EMBL" id="CP017479">
    <property type="protein sequence ID" value="AOW08277.1"/>
    <property type="molecule type" value="Genomic_DNA"/>
</dbReference>
<comment type="subcellular location">
    <subcellularLocation>
        <location evidence="2">Cell outer membrane</location>
        <topology evidence="2">Multi-pass membrane protein</topology>
    </subcellularLocation>
</comment>
<feature type="domain" description="TonB-dependent receptor plug" evidence="4">
    <location>
        <begin position="118"/>
        <end position="237"/>
    </location>
</feature>
<evidence type="ECO:0000256" key="1">
    <source>
        <dbReference type="ARBA" id="ARBA00022729"/>
    </source>
</evidence>
<dbReference type="Proteomes" id="UP000175968">
    <property type="component" value="Chromosome"/>
</dbReference>
<comment type="similarity">
    <text evidence="2">Belongs to the TonB-dependent receptor family.</text>
</comment>
<keyword evidence="2" id="KW-0998">Cell outer membrane</keyword>
<evidence type="ECO:0000256" key="3">
    <source>
        <dbReference type="SAM" id="SignalP"/>
    </source>
</evidence>
<evidence type="ECO:0000259" key="4">
    <source>
        <dbReference type="Pfam" id="PF07715"/>
    </source>
</evidence>
<protein>
    <submittedName>
        <fullName evidence="5">SusC/RagA family TonB-linked outer membrane protein</fullName>
    </submittedName>
</protein>
<dbReference type="Gene3D" id="2.60.40.1120">
    <property type="entry name" value="Carboxypeptidase-like, regulatory domain"/>
    <property type="match status" value="1"/>
</dbReference>
<dbReference type="InterPro" id="IPR012910">
    <property type="entry name" value="Plug_dom"/>
</dbReference>
<dbReference type="KEGG" id="fgl:EM308_01430"/>
<organism evidence="5 6">
    <name type="scientific">Flavobacterium gilvum</name>
    <dbReference type="NCBI Taxonomy" id="1492737"/>
    <lineage>
        <taxon>Bacteria</taxon>
        <taxon>Pseudomonadati</taxon>
        <taxon>Bacteroidota</taxon>
        <taxon>Flavobacteriia</taxon>
        <taxon>Flavobacteriales</taxon>
        <taxon>Flavobacteriaceae</taxon>
        <taxon>Flavobacterium</taxon>
    </lineage>
</organism>
<keyword evidence="2" id="KW-0813">Transport</keyword>
<evidence type="ECO:0000256" key="2">
    <source>
        <dbReference type="PROSITE-ProRule" id="PRU01360"/>
    </source>
</evidence>
<dbReference type="InterPro" id="IPR037066">
    <property type="entry name" value="Plug_dom_sf"/>
</dbReference>
<dbReference type="RefSeq" id="WP_035637108.1">
    <property type="nucleotide sequence ID" value="NZ_CP017479.1"/>
</dbReference>
<feature type="signal peptide" evidence="3">
    <location>
        <begin position="1"/>
        <end position="23"/>
    </location>
</feature>
<keyword evidence="1 3" id="KW-0732">Signal</keyword>
<keyword evidence="2" id="KW-1134">Transmembrane beta strand</keyword>
<dbReference type="SUPFAM" id="SSF49464">
    <property type="entry name" value="Carboxypeptidase regulatory domain-like"/>
    <property type="match status" value="1"/>
</dbReference>
<dbReference type="InterPro" id="IPR039426">
    <property type="entry name" value="TonB-dep_rcpt-like"/>
</dbReference>
<keyword evidence="6" id="KW-1185">Reference proteome</keyword>
<dbReference type="InterPro" id="IPR023996">
    <property type="entry name" value="TonB-dep_OMP_SusC/RagA"/>
</dbReference>
<gene>
    <name evidence="5" type="ORF">EM308_01430</name>
</gene>
<proteinExistence type="inferred from homology"/>
<evidence type="ECO:0000313" key="5">
    <source>
        <dbReference type="EMBL" id="AOW08277.1"/>
    </source>
</evidence>
<evidence type="ECO:0000313" key="6">
    <source>
        <dbReference type="Proteomes" id="UP000175968"/>
    </source>
</evidence>
<dbReference type="InterPro" id="IPR008969">
    <property type="entry name" value="CarboxyPept-like_regulatory"/>
</dbReference>
<dbReference type="SUPFAM" id="SSF56935">
    <property type="entry name" value="Porins"/>
    <property type="match status" value="1"/>
</dbReference>
<name>A0AAC9N4R4_9FLAO</name>
<keyword evidence="2" id="KW-0812">Transmembrane</keyword>
<dbReference type="NCBIfam" id="TIGR04056">
    <property type="entry name" value="OMP_RagA_SusC"/>
    <property type="match status" value="1"/>
</dbReference>
<dbReference type="NCBIfam" id="TIGR04057">
    <property type="entry name" value="SusC_RagA_signa"/>
    <property type="match status" value="1"/>
</dbReference>
<dbReference type="GO" id="GO:0044718">
    <property type="term" value="P:siderophore transmembrane transport"/>
    <property type="evidence" value="ECO:0007669"/>
    <property type="project" value="TreeGrafter"/>
</dbReference>
<sequence length="1118" mass="123505">MKQAFIKRCSFLLFTLMSMVIYAQKSGQVTITGIVTDNTGIPVSGANVTEKSTKNSAVTDFSGHYKIKVNPGATLVYSFIGMKKMEIPVGGRSAIDVKMQDDSNQLENVVVVGYGTQKKRNLTGAIETIKTQDIQDLPSTNLSESLKGLVPGLSVTGNTTRPGSAASIQIRQTFGFSKDGSTTNPLVVIDDMVQIDPSNGQPTMDSFNRLDPSEIESITVLKDASAAIYGSRASQGAIVVKTKRGKAGKTKFSYNSQFTVNDAVSHSKVMNAYEHGIFNNRFLVNQTPTISQASLFSTSELEEMKTLDYNWLEESWKAAIQQKHSLNITGGSEDITYFAGATYLTQGANLGNQDYNKWNIRLGVNAKIAKGLDFSASISSNSGQIEKSFTKASANLNDSSFGNLTKGSGEQADYGYLLHMPQYVPWETTVGGKQYYMSPFPRTDRNLGSANTNANIAGWNYFATLNNGSKQVSDDFAYNINTSLTYKIAAVKGLSVKGSFSRNQFSSYTEQIALPYDLARITNYNSQDSHLASEATDSEYIIDTNKTGARVYYTNSDNKSTQVNGFVNYDRTFGNHEIGAMLGMEASESYSTGTRLAYEDTPKDYAGDYRTAGTLTTNSTATKVESGALSYLGRFNYAYDGKYLAQFLFRSDASTKFAPDNYWGFFPSLQLGWIMSKEEWFQNSLPWVDFFKIRYSIGKTGKDNVQYWRWGQYYDVINDKGYTFGSGGGTLGSGVTPRVSPNPDLRWDSTLKNNVGIDLNVLSNRLTLGFDYYYDKTTDMLTDMSSTAGVPVSVGGGFAEVNYSDVDAWGTEVSLAWSDKIHGKFSYNIGMNFSYANNEVKKYPEQAIDYPSVMTTTTRMGSSIGFGPVWGFRTWKGTSTGDGILRTDADVDAYWNYLTQNANAVGGQPEYLGITDKTKMPKGTLAYEDVAGQLNATDGTMAGADGKVIDKNDYVKLANSSRVWGISTNLGFKYEGFSFRTQIATSWGGARFVDVVGQGTASAHNMWAHESFWTDMYGADNLMGKYPNLAQQSYIKTNSDFWQLDTFRCFVRNLTIAYDLPKQIFANSKVNGLSLGLTGTNLWDIYNPYPDKYRNMYDTSYENYPTLRSWTINLNISF</sequence>
<dbReference type="PROSITE" id="PS52016">
    <property type="entry name" value="TONB_DEPENDENT_REC_3"/>
    <property type="match status" value="1"/>
</dbReference>
<accession>A0AAC9N4R4</accession>
<dbReference type="AlphaFoldDB" id="A0AAC9N4R4"/>
<dbReference type="Pfam" id="PF07715">
    <property type="entry name" value="Plug"/>
    <property type="match status" value="1"/>
</dbReference>
<dbReference type="PANTHER" id="PTHR30069:SF29">
    <property type="entry name" value="HEMOGLOBIN AND HEMOGLOBIN-HAPTOGLOBIN-BINDING PROTEIN 1-RELATED"/>
    <property type="match status" value="1"/>
</dbReference>
<dbReference type="Pfam" id="PF13715">
    <property type="entry name" value="CarbopepD_reg_2"/>
    <property type="match status" value="1"/>
</dbReference>
<dbReference type="PANTHER" id="PTHR30069">
    <property type="entry name" value="TONB-DEPENDENT OUTER MEMBRANE RECEPTOR"/>
    <property type="match status" value="1"/>
</dbReference>